<dbReference type="HOGENOM" id="CLU_360078_0_0_6"/>
<reference evidence="1 2" key="2">
    <citation type="journal article" date="2009" name="PLoS ONE">
        <title>The photosynthetic apparatus and its regulation in the aerobic gammaproteobacterium Congregibacter litoralis gen. nov., sp. nov.</title>
        <authorList>
            <person name="Spring S."/>
            <person name="Lunsdorf H."/>
            <person name="Fuchs B.M."/>
            <person name="Tindall B.J."/>
        </authorList>
    </citation>
    <scope>NUCLEOTIDE SEQUENCE [LARGE SCALE GENOMIC DNA]</scope>
    <source>
        <strain evidence="1">KT71</strain>
    </source>
</reference>
<keyword evidence="2" id="KW-1185">Reference proteome</keyword>
<comment type="caution">
    <text evidence="1">The sequence shown here is derived from an EMBL/GenBank/DDBJ whole genome shotgun (WGS) entry which is preliminary data.</text>
</comment>
<dbReference type="EMBL" id="AAOA02000006">
    <property type="protein sequence ID" value="EAQ96460.2"/>
    <property type="molecule type" value="Genomic_DNA"/>
</dbReference>
<evidence type="ECO:0000313" key="2">
    <source>
        <dbReference type="Proteomes" id="UP000019205"/>
    </source>
</evidence>
<proteinExistence type="predicted"/>
<dbReference type="AlphaFoldDB" id="A4AC10"/>
<dbReference type="eggNOG" id="ENOG5032V9G">
    <property type="taxonomic scope" value="Bacteria"/>
</dbReference>
<reference evidence="1 2" key="1">
    <citation type="journal article" date="2007" name="Proc. Natl. Acad. Sci. U.S.A.">
        <title>Characterization of a marine gammaproteobacterium capable of aerobic anoxygenic photosynthesis.</title>
        <authorList>
            <person name="Fuchs B.M."/>
            <person name="Spring S."/>
            <person name="Teeling H."/>
            <person name="Quast C."/>
            <person name="Wulf J."/>
            <person name="Schattenhofer M."/>
            <person name="Yan S."/>
            <person name="Ferriera S."/>
            <person name="Johnson J."/>
            <person name="Glockner F.O."/>
            <person name="Amann R."/>
        </authorList>
    </citation>
    <scope>NUCLEOTIDE SEQUENCE [LARGE SCALE GENOMIC DNA]</scope>
    <source>
        <strain evidence="1">KT71</strain>
    </source>
</reference>
<accession>A4AC10</accession>
<dbReference type="STRING" id="314285.KT71_05532"/>
<gene>
    <name evidence="1" type="ORF">KT71_05532</name>
</gene>
<name>A4AC10_9GAMM</name>
<organism evidence="1 2">
    <name type="scientific">Congregibacter litoralis KT71</name>
    <dbReference type="NCBI Taxonomy" id="314285"/>
    <lineage>
        <taxon>Bacteria</taxon>
        <taxon>Pseudomonadati</taxon>
        <taxon>Pseudomonadota</taxon>
        <taxon>Gammaproteobacteria</taxon>
        <taxon>Cellvibrionales</taxon>
        <taxon>Halieaceae</taxon>
        <taxon>Congregibacter</taxon>
    </lineage>
</organism>
<sequence>MERAIPLRPNDRNSTFEDAWVSNETIVSRPEDNGFTYLRPVSKNGASSTKKPVTIPVENLRLFVPSNDLGLYQGIVDLNRFPDLCRAKKYALASLFLNTKPDSARFRVGHLAAVIRSIYVWCLRQGLYSLTDFSHEHAQRLRSECIATGSMLALGGYADAVRGLLRAALQDVEFAQSLVPNPVNRKIDWPLARNVMGDGVNVNSVTAKAKELLVRCARSEISDSERKDLVKTIDEIHVYRQEPLSENTLRRHLENINWLARLPDEAKGLRFRPFESPNKLASTIGRVSRKTKDITIEQSVEIIEYVISMVFTVAPKIIAALEANSVSRQAYDQMSDQSRAKLLRDVVLQVESLPYGIKLLETATATQSIAAREVTLHTLYLAALECIFMLVQICNGRRKNEIRGERGIEAGLYRGCVQTIDDDLNGFELDVYILKYNTGWRSLPANRLVHDATKIAEQLQSAYFGLSGMKPEDFGLEYGSRRASLSIIASSFMGDVRNQKTTLFRHDRITGFMESCLPTCDADILSKTHVYRRLFSNLYYHRFEDSRLIALMQQLQHLDLEQTRHYISKDAHWTQADKRVSKHRPAELKIDDASSFDYHKHHIERIFDGKPVGGGYALLVATLTKRLLKTAEFAGYSQKEKARIVAEKQASRGFSPDPKGHGICWVGSSRHTRKAAHCFNSETGNTEKSDASPSICHGCINFLSTPGHLEYQTGLLKELESEAANFGLPDSIRQQQKQHYDDLREVIWFEQESFGSNDAAIAKKIGDMVAAGENDQD</sequence>
<dbReference type="Proteomes" id="UP000019205">
    <property type="component" value="Chromosome"/>
</dbReference>
<evidence type="ECO:0000313" key="1">
    <source>
        <dbReference type="EMBL" id="EAQ96460.2"/>
    </source>
</evidence>
<protein>
    <submittedName>
        <fullName evidence="1">Uncharacterized protein</fullName>
    </submittedName>
</protein>